<keyword evidence="1" id="KW-0812">Transmembrane</keyword>
<name>A0A8F5BP67_SACSH</name>
<organism evidence="2 3">
    <name type="scientific">Saccharolobus shibatae (strain ATCC 51178 / DSM 5389 / JCM 8931 / NBRC 15437 / B12)</name>
    <name type="common">Sulfolobus shibatae</name>
    <dbReference type="NCBI Taxonomy" id="523848"/>
    <lineage>
        <taxon>Archaea</taxon>
        <taxon>Thermoproteota</taxon>
        <taxon>Thermoprotei</taxon>
        <taxon>Sulfolobales</taxon>
        <taxon>Sulfolobaceae</taxon>
        <taxon>Saccharolobus</taxon>
    </lineage>
</organism>
<evidence type="ECO:0000256" key="1">
    <source>
        <dbReference type="SAM" id="Phobius"/>
    </source>
</evidence>
<reference evidence="2" key="1">
    <citation type="journal article" date="2021" name="Environ. Microbiol.">
        <title>New insights into the diversity and evolution of the archaeal mobilome from three complete genomes of Saccharolobus shibatae.</title>
        <authorList>
            <person name="Medvedeva S."/>
            <person name="Brandt D."/>
            <person name="Cvirkaite-Krupovic V."/>
            <person name="Liu Y."/>
            <person name="Severinov K."/>
            <person name="Ishino S."/>
            <person name="Ishino Y."/>
            <person name="Prangishvili D."/>
            <person name="Kalinowski J."/>
            <person name="Krupovic M."/>
        </authorList>
    </citation>
    <scope>NUCLEOTIDE SEQUENCE</scope>
    <source>
        <strain evidence="2">B12</strain>
    </source>
</reference>
<proteinExistence type="predicted"/>
<accession>A0A8F5BP67</accession>
<dbReference type="EMBL" id="CP077717">
    <property type="protein sequence ID" value="QXJ28809.1"/>
    <property type="molecule type" value="Genomic_DNA"/>
</dbReference>
<keyword evidence="1" id="KW-0472">Membrane</keyword>
<feature type="transmembrane region" description="Helical" evidence="1">
    <location>
        <begin position="7"/>
        <end position="27"/>
    </location>
</feature>
<sequence length="44" mass="5032">MIGKRILLGKTGFSLIYKSLLLFIILFKYCDKHSTNEVANTKRG</sequence>
<evidence type="ECO:0000313" key="2">
    <source>
        <dbReference type="EMBL" id="QXJ28809.1"/>
    </source>
</evidence>
<protein>
    <submittedName>
        <fullName evidence="2">Uncharacterized protein</fullName>
    </submittedName>
</protein>
<gene>
    <name evidence="2" type="ORF">J5U23_01678</name>
</gene>
<dbReference type="Proteomes" id="UP000694018">
    <property type="component" value="Chromosome"/>
</dbReference>
<dbReference type="KEGG" id="sshi:J5U23_01678"/>
<keyword evidence="1" id="KW-1133">Transmembrane helix</keyword>
<evidence type="ECO:0000313" key="3">
    <source>
        <dbReference type="Proteomes" id="UP000694018"/>
    </source>
</evidence>
<dbReference type="AlphaFoldDB" id="A0A8F5BP67"/>